<comment type="similarity">
    <text evidence="2">Belongs to the glycosyl hydrolase 20 family.</text>
</comment>
<evidence type="ECO:0000256" key="5">
    <source>
        <dbReference type="ARBA" id="ARBA00023295"/>
    </source>
</evidence>
<evidence type="ECO:0000256" key="4">
    <source>
        <dbReference type="ARBA" id="ARBA00022801"/>
    </source>
</evidence>
<sequence>MRQLVIFLIALLLIGCSNKTENLDGFKLLPSVQELEYNNDFSNLNFENIKFAHSTNNTELPIRFEFTNHIENNKQSESTIDYSIDSSLNLNQEGYTLNILKNKISIVAKDKVGLFYAFITLDQLIEDSKDQNINLPMVSIKDYPSLKFRPIHIDVKHHMEKKSYYFNLIDHLAKQKINGIIVEFEDKLKYELRPEIGAPDALSIEWWIELSEYAYERNIMINPLIQGLGHASFILKHEKNKYLRDVPSSDWAFNPLNSETYDLQFDLYLDAIKATPFGKYLHVGGDEVHLLKREGKSELELNLIWLNKVCQFAEKHNRIPIFWDDMPLKHAGVYRPMFNSEISKEEVDEIWEKNELNLMQFIEKFPKNAIYMRWNYKKSDTYGNQKAMDWYTNNNLQVMGATAGQTRWTLMPQNQSNIPQIRAFAISSIEKNLEGLLLTLWDDDSPHFELYKRGIAAFAQYTWSGNKKSIDEFKGIYRHRIYGSEFSNDEYAFIDKLEKPVGLWLNMLLEDKVRRAAISKQENPLETFIIDLPDLENKGMWSKKYFNKIENAKSSLLISKEIEETIDKIMENEPKNKFTLEVYKQVNELVKFSSNIIIALEKLDLSKEIDYPKKTELNEIRNIEDKFNFLRKNIEEVYSKTRILEKPNSYILDQDHHNHPANQSKNFDWQFFSEIFLLEKIKNNYKNEL</sequence>
<dbReference type="InterPro" id="IPR015883">
    <property type="entry name" value="Glyco_hydro_20_cat"/>
</dbReference>
<dbReference type="EC" id="3.2.1.52" evidence="3"/>
<organism evidence="9">
    <name type="scientific">marine metagenome</name>
    <dbReference type="NCBI Taxonomy" id="408172"/>
    <lineage>
        <taxon>unclassified sequences</taxon>
        <taxon>metagenomes</taxon>
        <taxon>ecological metagenomes</taxon>
    </lineage>
</organism>
<evidence type="ECO:0000256" key="6">
    <source>
        <dbReference type="SAM" id="Coils"/>
    </source>
</evidence>
<feature type="coiled-coil region" evidence="6">
    <location>
        <begin position="613"/>
        <end position="640"/>
    </location>
</feature>
<reference evidence="9" key="1">
    <citation type="submission" date="2018-05" db="EMBL/GenBank/DDBJ databases">
        <authorList>
            <person name="Lanie J.A."/>
            <person name="Ng W.-L."/>
            <person name="Kazmierczak K.M."/>
            <person name="Andrzejewski T.M."/>
            <person name="Davidsen T.M."/>
            <person name="Wayne K.J."/>
            <person name="Tettelin H."/>
            <person name="Glass J.I."/>
            <person name="Rusch D."/>
            <person name="Podicherti R."/>
            <person name="Tsui H.-C.T."/>
            <person name="Winkler M.E."/>
        </authorList>
    </citation>
    <scope>NUCLEOTIDE SEQUENCE</scope>
</reference>
<dbReference type="EMBL" id="UINC01001859">
    <property type="protein sequence ID" value="SUZ90026.1"/>
    <property type="molecule type" value="Genomic_DNA"/>
</dbReference>
<dbReference type="GO" id="GO:0004563">
    <property type="term" value="F:beta-N-acetylhexosaminidase activity"/>
    <property type="evidence" value="ECO:0007669"/>
    <property type="project" value="UniProtKB-EC"/>
</dbReference>
<dbReference type="GO" id="GO:0030203">
    <property type="term" value="P:glycosaminoglycan metabolic process"/>
    <property type="evidence" value="ECO:0007669"/>
    <property type="project" value="TreeGrafter"/>
</dbReference>
<feature type="domain" description="Beta-hexosaminidase bacterial type N-terminal" evidence="8">
    <location>
        <begin position="71"/>
        <end position="143"/>
    </location>
</feature>
<keyword evidence="4" id="KW-0378">Hydrolase</keyword>
<dbReference type="PANTHER" id="PTHR22600">
    <property type="entry name" value="BETA-HEXOSAMINIDASE"/>
    <property type="match status" value="1"/>
</dbReference>
<proteinExistence type="inferred from homology"/>
<name>A0A381RE05_9ZZZZ</name>
<dbReference type="PROSITE" id="PS51257">
    <property type="entry name" value="PROKAR_LIPOPROTEIN"/>
    <property type="match status" value="1"/>
</dbReference>
<evidence type="ECO:0000256" key="3">
    <source>
        <dbReference type="ARBA" id="ARBA00012663"/>
    </source>
</evidence>
<dbReference type="PRINTS" id="PR00738">
    <property type="entry name" value="GLHYDRLASE20"/>
</dbReference>
<keyword evidence="5" id="KW-0326">Glycosidase</keyword>
<dbReference type="Pfam" id="PF00728">
    <property type="entry name" value="Glyco_hydro_20"/>
    <property type="match status" value="1"/>
</dbReference>
<dbReference type="GO" id="GO:0016020">
    <property type="term" value="C:membrane"/>
    <property type="evidence" value="ECO:0007669"/>
    <property type="project" value="TreeGrafter"/>
</dbReference>
<dbReference type="InterPro" id="IPR025705">
    <property type="entry name" value="Beta_hexosaminidase_sua/sub"/>
</dbReference>
<dbReference type="PANTHER" id="PTHR22600:SF57">
    <property type="entry name" value="BETA-N-ACETYLHEXOSAMINIDASE"/>
    <property type="match status" value="1"/>
</dbReference>
<dbReference type="InterPro" id="IPR015882">
    <property type="entry name" value="HEX_bac_N"/>
</dbReference>
<feature type="domain" description="Glycoside hydrolase family 20 catalytic" evidence="7">
    <location>
        <begin position="148"/>
        <end position="392"/>
    </location>
</feature>
<gene>
    <name evidence="9" type="ORF">METZ01_LOCUS42880</name>
</gene>
<comment type="catalytic activity">
    <reaction evidence="1">
        <text>Hydrolysis of terminal non-reducing N-acetyl-D-hexosamine residues in N-acetyl-beta-D-hexosaminides.</text>
        <dbReference type="EC" id="3.2.1.52"/>
    </reaction>
</comment>
<dbReference type="Gene3D" id="3.30.379.10">
    <property type="entry name" value="Chitobiase/beta-hexosaminidase domain 2-like"/>
    <property type="match status" value="1"/>
</dbReference>
<evidence type="ECO:0000256" key="2">
    <source>
        <dbReference type="ARBA" id="ARBA00006285"/>
    </source>
</evidence>
<evidence type="ECO:0000259" key="7">
    <source>
        <dbReference type="Pfam" id="PF00728"/>
    </source>
</evidence>
<dbReference type="InterPro" id="IPR017853">
    <property type="entry name" value="GH"/>
</dbReference>
<dbReference type="Gene3D" id="3.20.20.80">
    <property type="entry name" value="Glycosidases"/>
    <property type="match status" value="1"/>
</dbReference>
<dbReference type="SUPFAM" id="SSF55545">
    <property type="entry name" value="beta-N-acetylhexosaminidase-like domain"/>
    <property type="match status" value="1"/>
</dbReference>
<dbReference type="SUPFAM" id="SSF51445">
    <property type="entry name" value="(Trans)glycosidases"/>
    <property type="match status" value="1"/>
</dbReference>
<dbReference type="GO" id="GO:0005975">
    <property type="term" value="P:carbohydrate metabolic process"/>
    <property type="evidence" value="ECO:0007669"/>
    <property type="project" value="InterPro"/>
</dbReference>
<dbReference type="InterPro" id="IPR029018">
    <property type="entry name" value="Hex-like_dom2"/>
</dbReference>
<dbReference type="AlphaFoldDB" id="A0A381RE05"/>
<keyword evidence="6" id="KW-0175">Coiled coil</keyword>
<evidence type="ECO:0000259" key="8">
    <source>
        <dbReference type="Pfam" id="PF02838"/>
    </source>
</evidence>
<accession>A0A381RE05</accession>
<evidence type="ECO:0000313" key="9">
    <source>
        <dbReference type="EMBL" id="SUZ90026.1"/>
    </source>
</evidence>
<protein>
    <recommendedName>
        <fullName evidence="3">beta-N-acetylhexosaminidase</fullName>
        <ecNumber evidence="3">3.2.1.52</ecNumber>
    </recommendedName>
</protein>
<dbReference type="Pfam" id="PF02838">
    <property type="entry name" value="Glyco_hydro_20b"/>
    <property type="match status" value="1"/>
</dbReference>
<evidence type="ECO:0000256" key="1">
    <source>
        <dbReference type="ARBA" id="ARBA00001231"/>
    </source>
</evidence>